<accession>A0A6J2TZW9</accession>
<sequence>MASITSVLQQKLPELAANGARTQLHCLRCQCAMKLRKSDNSIQPYWFSKLSFLQSHINLGDAKPYACKLENNNSWIPGREGHEELNLFSRLSLLKYHEQAQDPFDA</sequence>
<dbReference type="RefSeq" id="XP_030381205.1">
    <property type="nucleotide sequence ID" value="XM_030525345.1"/>
</dbReference>
<proteinExistence type="predicted"/>
<dbReference type="GeneID" id="115629042"/>
<name>A0A6J2TZW9_DROLE</name>
<evidence type="ECO:0000313" key="1">
    <source>
        <dbReference type="Proteomes" id="UP000504634"/>
    </source>
</evidence>
<dbReference type="AlphaFoldDB" id="A0A6J2TZW9"/>
<evidence type="ECO:0000313" key="2">
    <source>
        <dbReference type="RefSeq" id="XP_030381205.1"/>
    </source>
</evidence>
<keyword evidence="1" id="KW-1185">Reference proteome</keyword>
<protein>
    <submittedName>
        <fullName evidence="2">Uncharacterized protein LOC115629042</fullName>
    </submittedName>
</protein>
<dbReference type="Proteomes" id="UP000504634">
    <property type="component" value="Unplaced"/>
</dbReference>
<gene>
    <name evidence="2" type="primary">LOC115629042</name>
</gene>
<organism evidence="1 2">
    <name type="scientific">Drosophila lebanonensis</name>
    <name type="common">Fruit fly</name>
    <name type="synonym">Scaptodrosophila lebanonensis</name>
    <dbReference type="NCBI Taxonomy" id="7225"/>
    <lineage>
        <taxon>Eukaryota</taxon>
        <taxon>Metazoa</taxon>
        <taxon>Ecdysozoa</taxon>
        <taxon>Arthropoda</taxon>
        <taxon>Hexapoda</taxon>
        <taxon>Insecta</taxon>
        <taxon>Pterygota</taxon>
        <taxon>Neoptera</taxon>
        <taxon>Endopterygota</taxon>
        <taxon>Diptera</taxon>
        <taxon>Brachycera</taxon>
        <taxon>Muscomorpha</taxon>
        <taxon>Ephydroidea</taxon>
        <taxon>Drosophilidae</taxon>
        <taxon>Scaptodrosophila</taxon>
    </lineage>
</organism>
<reference evidence="2" key="1">
    <citation type="submission" date="2025-08" db="UniProtKB">
        <authorList>
            <consortium name="RefSeq"/>
        </authorList>
    </citation>
    <scope>IDENTIFICATION</scope>
    <source>
        <strain evidence="2">11010-0011.00</strain>
        <tissue evidence="2">Whole body</tissue>
    </source>
</reference>